<accession>A0AAI8Z159</accession>
<gene>
    <name evidence="2" type="ORF">LECACI_7A005742</name>
</gene>
<dbReference type="EMBL" id="CAVMBE010000038">
    <property type="protein sequence ID" value="CAK4030584.1"/>
    <property type="molecule type" value="Genomic_DNA"/>
</dbReference>
<protein>
    <submittedName>
        <fullName evidence="2">Uncharacterized protein</fullName>
    </submittedName>
</protein>
<keyword evidence="3" id="KW-1185">Reference proteome</keyword>
<proteinExistence type="predicted"/>
<feature type="compositionally biased region" description="Low complexity" evidence="1">
    <location>
        <begin position="57"/>
        <end position="71"/>
    </location>
</feature>
<evidence type="ECO:0000313" key="2">
    <source>
        <dbReference type="EMBL" id="CAK4030584.1"/>
    </source>
</evidence>
<feature type="region of interest" description="Disordered" evidence="1">
    <location>
        <begin position="1"/>
        <end position="213"/>
    </location>
</feature>
<dbReference type="Proteomes" id="UP001296104">
    <property type="component" value="Unassembled WGS sequence"/>
</dbReference>
<name>A0AAI8Z159_9PEZI</name>
<feature type="compositionally biased region" description="Polar residues" evidence="1">
    <location>
        <begin position="15"/>
        <end position="31"/>
    </location>
</feature>
<feature type="compositionally biased region" description="Polar residues" evidence="1">
    <location>
        <begin position="86"/>
        <end position="96"/>
    </location>
</feature>
<evidence type="ECO:0000256" key="1">
    <source>
        <dbReference type="SAM" id="MobiDB-lite"/>
    </source>
</evidence>
<evidence type="ECO:0000313" key="3">
    <source>
        <dbReference type="Proteomes" id="UP001296104"/>
    </source>
</evidence>
<sequence>MASSEGTKVTKDPQALNNPKNENPGIVTSDSLAGESIKEGGSFAANSDARGPMDQPSAGTTANTTDTSNATRLEPAPDAEARAATSEWSENAQLNAGKTLGKESGVGPTYNAAVGDASNSSSVAGPAPGYASHPAPSMGDTFAPKGKNIQEGGFDSGAPNASFTTDIGGKNDPGRVALGRMEESNVPVSGGAGARQQNITGDGQFDNLDEASA</sequence>
<comment type="caution">
    <text evidence="2">The sequence shown here is derived from an EMBL/GenBank/DDBJ whole genome shotgun (WGS) entry which is preliminary data.</text>
</comment>
<organism evidence="2 3">
    <name type="scientific">Lecanosticta acicola</name>
    <dbReference type="NCBI Taxonomy" id="111012"/>
    <lineage>
        <taxon>Eukaryota</taxon>
        <taxon>Fungi</taxon>
        <taxon>Dikarya</taxon>
        <taxon>Ascomycota</taxon>
        <taxon>Pezizomycotina</taxon>
        <taxon>Dothideomycetes</taxon>
        <taxon>Dothideomycetidae</taxon>
        <taxon>Mycosphaerellales</taxon>
        <taxon>Mycosphaerellaceae</taxon>
        <taxon>Lecanosticta</taxon>
    </lineage>
</organism>
<reference evidence="2" key="1">
    <citation type="submission" date="2023-11" db="EMBL/GenBank/DDBJ databases">
        <authorList>
            <person name="Alioto T."/>
            <person name="Alioto T."/>
            <person name="Gomez Garrido J."/>
        </authorList>
    </citation>
    <scope>NUCLEOTIDE SEQUENCE</scope>
</reference>
<dbReference type="AlphaFoldDB" id="A0AAI8Z159"/>